<dbReference type="Pfam" id="PF01244">
    <property type="entry name" value="Peptidase_M19"/>
    <property type="match status" value="1"/>
</dbReference>
<dbReference type="CDD" id="cd01301">
    <property type="entry name" value="rDP_like"/>
    <property type="match status" value="1"/>
</dbReference>
<keyword evidence="3" id="KW-1185">Reference proteome</keyword>
<sequence>MRPFLLAAASLCVVAAQPVMARTPEQVAAAALAAAPVFDGHNDVPEQLRDRRNNVLGSFDFRDTANTGDAAKGIGAMQTDLERLRAGRVGAQFWSVYVSANLPEPQAVQATLEQIDVMKRLIARYPGDLQLCTDTPCIAQARKAGRIASLLGMEGGHSIGGSLAVLRQMHALGARYMTLTHFKNLAWAESATDVPMLQGLTPFGKDVVREMQRLGMLVDLAHVSEKTMLDALAVARAPVIVSHSNARAVNLHPRNVPDAALDAIKANGGIVMVNFYPAYVTEATRQRGALRSGEEARLKALHVGDPARVATGLADWDKANPAVYGSIATVADHLDYIARRIGADHVGLGGDFDGIERAVDGMEDVSSYPALFTELARRGWSQGDLEKLASRNMLRVMKAAEMHAAAHRSDPPLENPTTF</sequence>
<feature type="chain" id="PRO_5014793422" evidence="1">
    <location>
        <begin position="22"/>
        <end position="419"/>
    </location>
</feature>
<accession>A0A2N0HJJ4</accession>
<dbReference type="Proteomes" id="UP000232587">
    <property type="component" value="Unassembled WGS sequence"/>
</dbReference>
<name>A0A2N0HJJ4_9SPHN</name>
<proteinExistence type="predicted"/>
<dbReference type="InterPro" id="IPR032466">
    <property type="entry name" value="Metal_Hydrolase"/>
</dbReference>
<evidence type="ECO:0000313" key="3">
    <source>
        <dbReference type="Proteomes" id="UP000232587"/>
    </source>
</evidence>
<dbReference type="PANTHER" id="PTHR10443:SF12">
    <property type="entry name" value="DIPEPTIDASE"/>
    <property type="match status" value="1"/>
</dbReference>
<dbReference type="OrthoDB" id="9804920at2"/>
<feature type="signal peptide" evidence="1">
    <location>
        <begin position="1"/>
        <end position="21"/>
    </location>
</feature>
<evidence type="ECO:0000256" key="1">
    <source>
        <dbReference type="SAM" id="SignalP"/>
    </source>
</evidence>
<organism evidence="2 3">
    <name type="scientific">Novosphingobium kunmingense</name>
    <dbReference type="NCBI Taxonomy" id="1211806"/>
    <lineage>
        <taxon>Bacteria</taxon>
        <taxon>Pseudomonadati</taxon>
        <taxon>Pseudomonadota</taxon>
        <taxon>Alphaproteobacteria</taxon>
        <taxon>Sphingomonadales</taxon>
        <taxon>Sphingomonadaceae</taxon>
        <taxon>Novosphingobium</taxon>
    </lineage>
</organism>
<evidence type="ECO:0000313" key="2">
    <source>
        <dbReference type="EMBL" id="PKB19110.1"/>
    </source>
</evidence>
<dbReference type="GO" id="GO:0006508">
    <property type="term" value="P:proteolysis"/>
    <property type="evidence" value="ECO:0007669"/>
    <property type="project" value="InterPro"/>
</dbReference>
<dbReference type="Gene3D" id="3.20.20.140">
    <property type="entry name" value="Metal-dependent hydrolases"/>
    <property type="match status" value="1"/>
</dbReference>
<gene>
    <name evidence="2" type="ORF">B0I00_1338</name>
</gene>
<comment type="caution">
    <text evidence="2">The sequence shown here is derived from an EMBL/GenBank/DDBJ whole genome shotgun (WGS) entry which is preliminary data.</text>
</comment>
<protein>
    <submittedName>
        <fullName evidence="2">Membrane dipeptidase</fullName>
    </submittedName>
</protein>
<keyword evidence="1" id="KW-0732">Signal</keyword>
<dbReference type="PANTHER" id="PTHR10443">
    <property type="entry name" value="MICROSOMAL DIPEPTIDASE"/>
    <property type="match status" value="1"/>
</dbReference>
<dbReference type="InterPro" id="IPR008257">
    <property type="entry name" value="Pept_M19"/>
</dbReference>
<dbReference type="PROSITE" id="PS51365">
    <property type="entry name" value="RENAL_DIPEPTIDASE_2"/>
    <property type="match status" value="1"/>
</dbReference>
<dbReference type="SUPFAM" id="SSF51556">
    <property type="entry name" value="Metallo-dependent hydrolases"/>
    <property type="match status" value="1"/>
</dbReference>
<dbReference type="EMBL" id="PHUF01000003">
    <property type="protein sequence ID" value="PKB19110.1"/>
    <property type="molecule type" value="Genomic_DNA"/>
</dbReference>
<dbReference type="GO" id="GO:0070573">
    <property type="term" value="F:metallodipeptidase activity"/>
    <property type="evidence" value="ECO:0007669"/>
    <property type="project" value="InterPro"/>
</dbReference>
<dbReference type="AlphaFoldDB" id="A0A2N0HJJ4"/>
<reference evidence="2 3" key="1">
    <citation type="submission" date="2017-11" db="EMBL/GenBank/DDBJ databases">
        <title>Genomic Encyclopedia of Type Strains, Phase III (KMG-III): the genomes of soil and plant-associated and newly described type strains.</title>
        <authorList>
            <person name="Whitman W."/>
        </authorList>
    </citation>
    <scope>NUCLEOTIDE SEQUENCE [LARGE SCALE GENOMIC DNA]</scope>
    <source>
        <strain evidence="2 3">CGMCC 1.12274</strain>
    </source>
</reference>